<evidence type="ECO:0000259" key="6">
    <source>
        <dbReference type="PROSITE" id="PS50835"/>
    </source>
</evidence>
<feature type="transmembrane region" description="Helical" evidence="5">
    <location>
        <begin position="395"/>
        <end position="420"/>
    </location>
</feature>
<dbReference type="Pfam" id="PF00041">
    <property type="entry name" value="fn3"/>
    <property type="match status" value="1"/>
</dbReference>
<feature type="domain" description="Fibronectin type-III" evidence="7">
    <location>
        <begin position="261"/>
        <end position="357"/>
    </location>
</feature>
<evidence type="ECO:0000256" key="2">
    <source>
        <dbReference type="ARBA" id="ARBA00022737"/>
    </source>
</evidence>
<dbReference type="InterPro" id="IPR007110">
    <property type="entry name" value="Ig-like_dom"/>
</dbReference>
<dbReference type="InterPro" id="IPR003598">
    <property type="entry name" value="Ig_sub2"/>
</dbReference>
<dbReference type="PROSITE" id="PS50835">
    <property type="entry name" value="IG_LIKE"/>
    <property type="match status" value="1"/>
</dbReference>
<dbReference type="SUPFAM" id="SSF49265">
    <property type="entry name" value="Fibronectin type III"/>
    <property type="match status" value="1"/>
</dbReference>
<dbReference type="InterPro" id="IPR036179">
    <property type="entry name" value="Ig-like_dom_sf"/>
</dbReference>
<dbReference type="CDD" id="cd00096">
    <property type="entry name" value="Ig"/>
    <property type="match status" value="1"/>
</dbReference>
<evidence type="ECO:0000313" key="9">
    <source>
        <dbReference type="Proteomes" id="UP000586926"/>
    </source>
</evidence>
<sequence>LSQLPGWSVRPDGSIVIATGNDDALGLYRCTPYNSYGTAGESRPTRVLLKDPPAFTVRPKEEYFQEVGRELVIPCAAHGDPPPTVTWLKVGSVGKSSAQVDGNSSLVLHPLIKEQHGVWECTATNQVASVTTATSVHVLGTSPHAVTNVSVLPLLLAANISWEPGFDGGYFQRFSVWYTPLARYPPRAHHDWVSLSVPAGAQHLLVENLQPDTTYQFSVLAQNKLGSGPFSQIVTSVPRGFPVTTVPPEPPAMTVHVFLSPPRALTANETVRGVLLRWEPPARASVALSGYALELRQDKGGWEVLERSIPGTDTQVLVPGLIKVRSGRVLVRVRARCGHRGSRPRVPQDAFYEFRLVAFAGSYISDPSNTVNVSTAGMEVYPSRTQLPELLPQPVLAGVIGGICFLSVAVIFSTTAACIMNRRRAARVRKRRQGTGRGAGG</sequence>
<evidence type="ECO:0000256" key="1">
    <source>
        <dbReference type="ARBA" id="ARBA00022729"/>
    </source>
</evidence>
<dbReference type="SMART" id="SM00408">
    <property type="entry name" value="IGc2"/>
    <property type="match status" value="1"/>
</dbReference>
<feature type="domain" description="Ig-like" evidence="6">
    <location>
        <begin position="53"/>
        <end position="137"/>
    </location>
</feature>
<keyword evidence="5" id="KW-0472">Membrane</keyword>
<dbReference type="Gene3D" id="2.60.40.10">
    <property type="entry name" value="Immunoglobulins"/>
    <property type="match status" value="3"/>
</dbReference>
<dbReference type="InterPro" id="IPR003961">
    <property type="entry name" value="FN3_dom"/>
</dbReference>
<feature type="non-terminal residue" evidence="8">
    <location>
        <position position="441"/>
    </location>
</feature>
<keyword evidence="4" id="KW-0393">Immunoglobulin domain</keyword>
<keyword evidence="5" id="KW-0812">Transmembrane</keyword>
<protein>
    <submittedName>
        <fullName evidence="8">TUTLA protein</fullName>
    </submittedName>
</protein>
<dbReference type="PANTHER" id="PTHR12231">
    <property type="entry name" value="CTX-RELATED TYPE I TRANSMEMBRANE PROTEIN"/>
    <property type="match status" value="1"/>
</dbReference>
<evidence type="ECO:0000313" key="8">
    <source>
        <dbReference type="EMBL" id="NXA59585.1"/>
    </source>
</evidence>
<gene>
    <name evidence="8" type="primary">Igsf9</name>
    <name evidence="8" type="ORF">MOHOCH_R13973</name>
</gene>
<dbReference type="PROSITE" id="PS50853">
    <property type="entry name" value="FN3"/>
    <property type="match status" value="2"/>
</dbReference>
<dbReference type="InterPro" id="IPR003599">
    <property type="entry name" value="Ig_sub"/>
</dbReference>
<comment type="caution">
    <text evidence="8">The sequence shown here is derived from an EMBL/GenBank/DDBJ whole genome shotgun (WGS) entry which is preliminary data.</text>
</comment>
<dbReference type="InterPro" id="IPR036116">
    <property type="entry name" value="FN3_sf"/>
</dbReference>
<proteinExistence type="predicted"/>
<organism evidence="8 9">
    <name type="scientific">Mohoua ochrocephala</name>
    <dbReference type="NCBI Taxonomy" id="874463"/>
    <lineage>
        <taxon>Eukaryota</taxon>
        <taxon>Metazoa</taxon>
        <taxon>Chordata</taxon>
        <taxon>Craniata</taxon>
        <taxon>Vertebrata</taxon>
        <taxon>Euteleostomi</taxon>
        <taxon>Archelosauria</taxon>
        <taxon>Archosauria</taxon>
        <taxon>Dinosauria</taxon>
        <taxon>Saurischia</taxon>
        <taxon>Theropoda</taxon>
        <taxon>Coelurosauria</taxon>
        <taxon>Aves</taxon>
        <taxon>Neognathae</taxon>
        <taxon>Neoaves</taxon>
        <taxon>Telluraves</taxon>
        <taxon>Australaves</taxon>
        <taxon>Passeriformes</taxon>
        <taxon>Meliphagoidea</taxon>
        <taxon>Acanthizidae</taxon>
        <taxon>Mohoua</taxon>
    </lineage>
</organism>
<name>A0A7K7X1Q9_9PASS</name>
<keyword evidence="5" id="KW-1133">Transmembrane helix</keyword>
<dbReference type="Proteomes" id="UP000586926">
    <property type="component" value="Unassembled WGS sequence"/>
</dbReference>
<feature type="domain" description="Fibronectin type-III" evidence="7">
    <location>
        <begin position="142"/>
        <end position="248"/>
    </location>
</feature>
<keyword evidence="3" id="KW-1015">Disulfide bond</keyword>
<dbReference type="SMART" id="SM00060">
    <property type="entry name" value="FN3"/>
    <property type="match status" value="2"/>
</dbReference>
<dbReference type="AlphaFoldDB" id="A0A7K7X1Q9"/>
<dbReference type="EMBL" id="VZTA01003511">
    <property type="protein sequence ID" value="NXA59585.1"/>
    <property type="molecule type" value="Genomic_DNA"/>
</dbReference>
<keyword evidence="2" id="KW-0677">Repeat</keyword>
<dbReference type="CDD" id="cd00063">
    <property type="entry name" value="FN3"/>
    <property type="match status" value="2"/>
</dbReference>
<dbReference type="SUPFAM" id="SSF48726">
    <property type="entry name" value="Immunoglobulin"/>
    <property type="match status" value="1"/>
</dbReference>
<dbReference type="PANTHER" id="PTHR12231:SF244">
    <property type="entry name" value="PROTEIN TURTLE HOMOLOG A"/>
    <property type="match status" value="1"/>
</dbReference>
<keyword evidence="1" id="KW-0732">Signal</keyword>
<reference evidence="8 9" key="1">
    <citation type="submission" date="2019-09" db="EMBL/GenBank/DDBJ databases">
        <title>Bird 10,000 Genomes (B10K) Project - Family phase.</title>
        <authorList>
            <person name="Zhang G."/>
        </authorList>
    </citation>
    <scope>NUCLEOTIDE SEQUENCE [LARGE SCALE GENOMIC DNA]</scope>
    <source>
        <strain evidence="8">B10K-DU-030-22</strain>
        <tissue evidence="8">Blood</tissue>
    </source>
</reference>
<keyword evidence="9" id="KW-1185">Reference proteome</keyword>
<dbReference type="InterPro" id="IPR013783">
    <property type="entry name" value="Ig-like_fold"/>
</dbReference>
<accession>A0A7K7X1Q9</accession>
<evidence type="ECO:0000259" key="7">
    <source>
        <dbReference type="PROSITE" id="PS50853"/>
    </source>
</evidence>
<dbReference type="SMART" id="SM00409">
    <property type="entry name" value="IG"/>
    <property type="match status" value="1"/>
</dbReference>
<dbReference type="InterPro" id="IPR051170">
    <property type="entry name" value="Neural/epithelial_adhesion"/>
</dbReference>
<dbReference type="FunFam" id="2.60.40.10:FF:000389">
    <property type="entry name" value="Immunoglobulin superfamily member 9B"/>
    <property type="match status" value="1"/>
</dbReference>
<evidence type="ECO:0000256" key="3">
    <source>
        <dbReference type="ARBA" id="ARBA00023157"/>
    </source>
</evidence>
<dbReference type="Pfam" id="PF13927">
    <property type="entry name" value="Ig_3"/>
    <property type="match status" value="1"/>
</dbReference>
<evidence type="ECO:0000256" key="5">
    <source>
        <dbReference type="SAM" id="Phobius"/>
    </source>
</evidence>
<dbReference type="GO" id="GO:0043005">
    <property type="term" value="C:neuron projection"/>
    <property type="evidence" value="ECO:0007669"/>
    <property type="project" value="TreeGrafter"/>
</dbReference>
<feature type="non-terminal residue" evidence="8">
    <location>
        <position position="1"/>
    </location>
</feature>
<evidence type="ECO:0000256" key="4">
    <source>
        <dbReference type="ARBA" id="ARBA00023319"/>
    </source>
</evidence>